<feature type="domain" description="Ig-like" evidence="3">
    <location>
        <begin position="278"/>
        <end position="366"/>
    </location>
</feature>
<feature type="non-terminal residue" evidence="4">
    <location>
        <position position="1"/>
    </location>
</feature>
<dbReference type="Proteomes" id="UP000537522">
    <property type="component" value="Unassembled WGS sequence"/>
</dbReference>
<dbReference type="PANTHER" id="PTHR47243:SF1">
    <property type="entry name" value="SIALOADHESIN"/>
    <property type="match status" value="1"/>
</dbReference>
<sequence>PPLLSFPDPPRNLQLKTFTESSGGRAVILLCTVESNPPAEISLHKEGELVASSSTAAAGHRSPSPNALRLELPAAVEQDEGEYECRARSPLGSARTTLPLRVQAVRVVVWPAAEVREGTAVTLSCEDAGARPGTVYTWFKNGRWLQEGPAAALLLRAARSSDAGAYACQARTGPRSQRAPPTALRVLYAPREPSFVSLQELQGAGRAELLCTVDSHPPADIALLRGPVSLASTWGLANPRVSVQAAPNALRVRMAAVGPGDAGLYVCSANNSFGTATASLVLAAGGVRVTVEPSPEVPEGATATMNCSAVPWVGDEANYTWYKNSRWLQEGPASSLVFARVSSADAGFYHCRASGAQGSAASAPLSLSVLCESPRGRGRGQDRAQGTRHVSHPHNAPRDVSVSTFLENRSGRVGIVLCAADSHPPAALALYRHGRLLASSLAPASVPGLRAASSHNVLRLEIGAVGSEDSAEYNCVASNALGNATASAYFDVHTLSHLLAFTILAGLLLALVCVALLALLAVRLWPR</sequence>
<keyword evidence="5" id="KW-1185">Reference proteome</keyword>
<dbReference type="EMBL" id="VXAL01012526">
    <property type="protein sequence ID" value="NXK52028.1"/>
    <property type="molecule type" value="Genomic_DNA"/>
</dbReference>
<keyword evidence="2" id="KW-0472">Membrane</keyword>
<dbReference type="Gene3D" id="2.60.40.10">
    <property type="entry name" value="Immunoglobulins"/>
    <property type="match status" value="5"/>
</dbReference>
<feature type="transmembrane region" description="Helical" evidence="2">
    <location>
        <begin position="498"/>
        <end position="522"/>
    </location>
</feature>
<dbReference type="GO" id="GO:0046790">
    <property type="term" value="F:virion binding"/>
    <property type="evidence" value="ECO:0007669"/>
    <property type="project" value="TreeGrafter"/>
</dbReference>
<evidence type="ECO:0000313" key="5">
    <source>
        <dbReference type="Proteomes" id="UP000537522"/>
    </source>
</evidence>
<name>A0A7L0K5K2_CHATO</name>
<dbReference type="SUPFAM" id="SSF48726">
    <property type="entry name" value="Immunoglobulin"/>
    <property type="match status" value="4"/>
</dbReference>
<dbReference type="GO" id="GO:0005769">
    <property type="term" value="C:early endosome"/>
    <property type="evidence" value="ECO:0007669"/>
    <property type="project" value="TreeGrafter"/>
</dbReference>
<dbReference type="PROSITE" id="PS50835">
    <property type="entry name" value="IG_LIKE"/>
    <property type="match status" value="5"/>
</dbReference>
<gene>
    <name evidence="4" type="primary">Siglec1_2</name>
    <name evidence="4" type="ORF">CHATOR_R15006</name>
</gene>
<dbReference type="InterPro" id="IPR003598">
    <property type="entry name" value="Ig_sub2"/>
</dbReference>
<accession>A0A7L0K5K2</accession>
<dbReference type="InterPro" id="IPR036179">
    <property type="entry name" value="Ig-like_dom_sf"/>
</dbReference>
<dbReference type="PANTHER" id="PTHR47243">
    <property type="entry name" value="SIALOADHESIN"/>
    <property type="match status" value="1"/>
</dbReference>
<evidence type="ECO:0000256" key="2">
    <source>
        <dbReference type="SAM" id="Phobius"/>
    </source>
</evidence>
<comment type="caution">
    <text evidence="4">The sequence shown here is derived from an EMBL/GenBank/DDBJ whole genome shotgun (WGS) entry which is preliminary data.</text>
</comment>
<feature type="non-terminal residue" evidence="4">
    <location>
        <position position="527"/>
    </location>
</feature>
<reference evidence="4 5" key="1">
    <citation type="submission" date="2019-09" db="EMBL/GenBank/DDBJ databases">
        <title>Bird 10,000 Genomes (B10K) Project - Family phase.</title>
        <authorList>
            <person name="Zhang G."/>
        </authorList>
    </citation>
    <scope>NUCLEOTIDE SEQUENCE [LARGE SCALE GENOMIC DNA]</scope>
    <source>
        <strain evidence="4">B10K-DU-011-36</strain>
        <tissue evidence="4">Muscle</tissue>
    </source>
</reference>
<dbReference type="SMART" id="SM00408">
    <property type="entry name" value="IGc2"/>
    <property type="match status" value="5"/>
</dbReference>
<feature type="domain" description="Ig-like" evidence="3">
    <location>
        <begin position="193"/>
        <end position="272"/>
    </location>
</feature>
<keyword evidence="2" id="KW-1133">Transmembrane helix</keyword>
<dbReference type="GO" id="GO:0005770">
    <property type="term" value="C:late endosome"/>
    <property type="evidence" value="ECO:0007669"/>
    <property type="project" value="TreeGrafter"/>
</dbReference>
<dbReference type="AlphaFoldDB" id="A0A7L0K5K2"/>
<dbReference type="FunFam" id="2.60.40.10:FF:000921">
    <property type="entry name" value="sialoadhesin isoform X1"/>
    <property type="match status" value="2"/>
</dbReference>
<protein>
    <submittedName>
        <fullName evidence="4">SN protein</fullName>
    </submittedName>
</protein>
<dbReference type="Pfam" id="PF13895">
    <property type="entry name" value="Ig_2"/>
    <property type="match status" value="2"/>
</dbReference>
<dbReference type="GO" id="GO:0005886">
    <property type="term" value="C:plasma membrane"/>
    <property type="evidence" value="ECO:0007669"/>
    <property type="project" value="TreeGrafter"/>
</dbReference>
<feature type="domain" description="Ig-like" evidence="3">
    <location>
        <begin position="99"/>
        <end position="185"/>
    </location>
</feature>
<dbReference type="Pfam" id="PF07679">
    <property type="entry name" value="I-set"/>
    <property type="match status" value="2"/>
</dbReference>
<keyword evidence="2" id="KW-0812">Transmembrane</keyword>
<organism evidence="4 5">
    <name type="scientific">Chauna torquata</name>
    <name type="common">Southern screamer</name>
    <dbReference type="NCBI Taxonomy" id="30388"/>
    <lineage>
        <taxon>Eukaryota</taxon>
        <taxon>Metazoa</taxon>
        <taxon>Chordata</taxon>
        <taxon>Craniata</taxon>
        <taxon>Vertebrata</taxon>
        <taxon>Euteleostomi</taxon>
        <taxon>Archelosauria</taxon>
        <taxon>Archosauria</taxon>
        <taxon>Dinosauria</taxon>
        <taxon>Saurischia</taxon>
        <taxon>Theropoda</taxon>
        <taxon>Coelurosauria</taxon>
        <taxon>Aves</taxon>
        <taxon>Neognathae</taxon>
        <taxon>Galloanserae</taxon>
        <taxon>Anseriformes</taxon>
        <taxon>Anhimidae</taxon>
        <taxon>Chauna</taxon>
    </lineage>
</organism>
<proteinExistence type="predicted"/>
<feature type="domain" description="Ig-like" evidence="3">
    <location>
        <begin position="397"/>
        <end position="491"/>
    </location>
</feature>
<dbReference type="InterPro" id="IPR013098">
    <property type="entry name" value="Ig_I-set"/>
</dbReference>
<dbReference type="GO" id="GO:0075512">
    <property type="term" value="P:clathrin-dependent endocytosis of virus by host cell"/>
    <property type="evidence" value="ECO:0007669"/>
    <property type="project" value="TreeGrafter"/>
</dbReference>
<dbReference type="InterPro" id="IPR003599">
    <property type="entry name" value="Ig_sub"/>
</dbReference>
<dbReference type="InterPro" id="IPR007110">
    <property type="entry name" value="Ig-like_dom"/>
</dbReference>
<dbReference type="InterPro" id="IPR013783">
    <property type="entry name" value="Ig-like_fold"/>
</dbReference>
<evidence type="ECO:0000313" key="4">
    <source>
        <dbReference type="EMBL" id="NXK52028.1"/>
    </source>
</evidence>
<evidence type="ECO:0000256" key="1">
    <source>
        <dbReference type="SAM" id="MobiDB-lite"/>
    </source>
</evidence>
<feature type="region of interest" description="Disordered" evidence="1">
    <location>
        <begin position="376"/>
        <end position="398"/>
    </location>
</feature>
<feature type="domain" description="Ig-like" evidence="3">
    <location>
        <begin position="10"/>
        <end position="97"/>
    </location>
</feature>
<evidence type="ECO:0000259" key="3">
    <source>
        <dbReference type="PROSITE" id="PS50835"/>
    </source>
</evidence>
<dbReference type="SMART" id="SM00409">
    <property type="entry name" value="IG"/>
    <property type="match status" value="5"/>
</dbReference>
<dbReference type="CDD" id="cd00096">
    <property type="entry name" value="Ig"/>
    <property type="match status" value="3"/>
</dbReference>